<proteinExistence type="inferred from homology"/>
<dbReference type="EMBL" id="LNYJ01000011">
    <property type="protein sequence ID" value="KTD18055.1"/>
    <property type="molecule type" value="Genomic_DNA"/>
</dbReference>
<gene>
    <name evidence="9" type="primary">tpm</name>
    <name evidence="10" type="ORF">Ljor_2361</name>
</gene>
<evidence type="ECO:0000256" key="9">
    <source>
        <dbReference type="HAMAP-Rule" id="MF_00812"/>
    </source>
</evidence>
<feature type="binding site" evidence="9">
    <location>
        <position position="47"/>
    </location>
    <ligand>
        <name>S-adenosyl-L-methionine</name>
        <dbReference type="ChEBI" id="CHEBI:59789"/>
    </ligand>
</feature>
<keyword evidence="6 9" id="KW-0489">Methyltransferase</keyword>
<dbReference type="STRING" id="456.Ljor_2361"/>
<comment type="subcellular location">
    <subcellularLocation>
        <location evidence="2 9">Cytoplasm</location>
    </subcellularLocation>
</comment>
<dbReference type="SUPFAM" id="SSF53335">
    <property type="entry name" value="S-adenosyl-L-methionine-dependent methyltransferases"/>
    <property type="match status" value="1"/>
</dbReference>
<dbReference type="PANTHER" id="PTHR10259">
    <property type="entry name" value="THIOPURINE S-METHYLTRANSFERASE"/>
    <property type="match status" value="1"/>
</dbReference>
<dbReference type="AlphaFoldDB" id="A0A0W0VD58"/>
<feature type="binding site" evidence="9">
    <location>
        <position position="68"/>
    </location>
    <ligand>
        <name>S-adenosyl-L-methionine</name>
        <dbReference type="ChEBI" id="CHEBI:59789"/>
    </ligand>
</feature>
<evidence type="ECO:0000256" key="2">
    <source>
        <dbReference type="ARBA" id="ARBA00004496"/>
    </source>
</evidence>
<protein>
    <recommendedName>
        <fullName evidence="4 9">Thiopurine S-methyltransferase</fullName>
        <ecNumber evidence="4 9">2.1.1.67</ecNumber>
    </recommendedName>
    <alternativeName>
        <fullName evidence="9">Thiopurine methyltransferase</fullName>
    </alternativeName>
</protein>
<sequence length="219" mass="25066">MNRAKEFWLSIWQEGRTPFHREEVNPDLIEFWPSLKLTPHARVLVPLCGKSLDMLWLVDQGFHVTGIELSETAVQQFAKENQLEFSKRSVHGFDLYCTSAIEIWLADVFDLGLMDVPPVDAIYDRAALIALPEKVRPSYVEHCLQWLRPGGAILLKSMSYQGSMEGPPYSVEHSEIKTLYQQASQLSCLKATKQSLRGEDALKVRGLDEYIDSVWLIHY</sequence>
<dbReference type="OrthoDB" id="9778208at2"/>
<dbReference type="Pfam" id="PF05724">
    <property type="entry name" value="TPMT"/>
    <property type="match status" value="1"/>
</dbReference>
<evidence type="ECO:0000256" key="4">
    <source>
        <dbReference type="ARBA" id="ARBA00011905"/>
    </source>
</evidence>
<dbReference type="PIRSF" id="PIRSF023956">
    <property type="entry name" value="Thiopurine_S-methyltransferase"/>
    <property type="match status" value="1"/>
</dbReference>
<dbReference type="NCBIfam" id="NF009732">
    <property type="entry name" value="PRK13255.1"/>
    <property type="match status" value="1"/>
</dbReference>
<dbReference type="PROSITE" id="PS51585">
    <property type="entry name" value="SAM_MT_TPMT"/>
    <property type="match status" value="1"/>
</dbReference>
<dbReference type="InterPro" id="IPR029063">
    <property type="entry name" value="SAM-dependent_MTases_sf"/>
</dbReference>
<dbReference type="GO" id="GO:0008119">
    <property type="term" value="F:thiopurine S-methyltransferase activity"/>
    <property type="evidence" value="ECO:0007669"/>
    <property type="project" value="UniProtKB-UniRule"/>
</dbReference>
<dbReference type="Proteomes" id="UP000055035">
    <property type="component" value="Unassembled WGS sequence"/>
</dbReference>
<keyword evidence="5 9" id="KW-0963">Cytoplasm</keyword>
<feature type="binding site" evidence="9">
    <location>
        <position position="125"/>
    </location>
    <ligand>
        <name>S-adenosyl-L-methionine</name>
        <dbReference type="ChEBI" id="CHEBI:59789"/>
    </ligand>
</feature>
<comment type="catalytic activity">
    <reaction evidence="1 9">
        <text>S-adenosyl-L-methionine + a thiopurine = S-adenosyl-L-homocysteine + a thiopurine S-methylether.</text>
        <dbReference type="EC" id="2.1.1.67"/>
    </reaction>
</comment>
<accession>A0A0W0VD58</accession>
<evidence type="ECO:0000256" key="8">
    <source>
        <dbReference type="ARBA" id="ARBA00022691"/>
    </source>
</evidence>
<dbReference type="GO" id="GO:0010038">
    <property type="term" value="P:response to metal ion"/>
    <property type="evidence" value="ECO:0007669"/>
    <property type="project" value="InterPro"/>
</dbReference>
<dbReference type="GO" id="GO:0005737">
    <property type="term" value="C:cytoplasm"/>
    <property type="evidence" value="ECO:0007669"/>
    <property type="project" value="UniProtKB-SubCell"/>
</dbReference>
<reference evidence="10 11" key="1">
    <citation type="submission" date="2015-11" db="EMBL/GenBank/DDBJ databases">
        <title>Genomic analysis of 38 Legionella species identifies large and diverse effector repertoires.</title>
        <authorList>
            <person name="Burstein D."/>
            <person name="Amaro F."/>
            <person name="Zusman T."/>
            <person name="Lifshitz Z."/>
            <person name="Cohen O."/>
            <person name="Gilbert J.A."/>
            <person name="Pupko T."/>
            <person name="Shuman H.A."/>
            <person name="Segal G."/>
        </authorList>
    </citation>
    <scope>NUCLEOTIDE SEQUENCE [LARGE SCALE GENOMIC DNA]</scope>
    <source>
        <strain evidence="10 11">BL-540</strain>
    </source>
</reference>
<dbReference type="Gene3D" id="3.40.50.150">
    <property type="entry name" value="Vaccinia Virus protein VP39"/>
    <property type="match status" value="1"/>
</dbReference>
<dbReference type="InterPro" id="IPR008854">
    <property type="entry name" value="TPMT"/>
</dbReference>
<evidence type="ECO:0000313" key="10">
    <source>
        <dbReference type="EMBL" id="KTD18055.1"/>
    </source>
</evidence>
<comment type="caution">
    <text evidence="10">The sequence shown here is derived from an EMBL/GenBank/DDBJ whole genome shotgun (WGS) entry which is preliminary data.</text>
</comment>
<keyword evidence="8 9" id="KW-0949">S-adenosyl-L-methionine</keyword>
<evidence type="ECO:0000256" key="6">
    <source>
        <dbReference type="ARBA" id="ARBA00022603"/>
    </source>
</evidence>
<dbReference type="GO" id="GO:0032259">
    <property type="term" value="P:methylation"/>
    <property type="evidence" value="ECO:0007669"/>
    <property type="project" value="UniProtKB-KW"/>
</dbReference>
<dbReference type="HAMAP" id="MF_00812">
    <property type="entry name" value="Thiopur_methtran"/>
    <property type="match status" value="1"/>
</dbReference>
<evidence type="ECO:0000256" key="5">
    <source>
        <dbReference type="ARBA" id="ARBA00022490"/>
    </source>
</evidence>
<dbReference type="PATRIC" id="fig|456.5.peg.2540"/>
<dbReference type="CDD" id="cd02440">
    <property type="entry name" value="AdoMet_MTases"/>
    <property type="match status" value="1"/>
</dbReference>
<dbReference type="RefSeq" id="WP_058471751.1">
    <property type="nucleotide sequence ID" value="NZ_CAAAIC010000001.1"/>
</dbReference>
<dbReference type="EC" id="2.1.1.67" evidence="4 9"/>
<dbReference type="FunFam" id="3.40.50.150:FF:000101">
    <property type="entry name" value="Thiopurine S-methyltransferase"/>
    <property type="match status" value="1"/>
</dbReference>
<organism evidence="10 11">
    <name type="scientific">Legionella jordanis</name>
    <dbReference type="NCBI Taxonomy" id="456"/>
    <lineage>
        <taxon>Bacteria</taxon>
        <taxon>Pseudomonadati</taxon>
        <taxon>Pseudomonadota</taxon>
        <taxon>Gammaproteobacteria</taxon>
        <taxon>Legionellales</taxon>
        <taxon>Legionellaceae</taxon>
        <taxon>Legionella</taxon>
    </lineage>
</organism>
<evidence type="ECO:0000256" key="1">
    <source>
        <dbReference type="ARBA" id="ARBA00000903"/>
    </source>
</evidence>
<dbReference type="NCBIfam" id="TIGR03840">
    <property type="entry name" value="TMPT_Se_Te"/>
    <property type="match status" value="1"/>
</dbReference>
<name>A0A0W0VD58_9GAMM</name>
<dbReference type="InterPro" id="IPR022474">
    <property type="entry name" value="Thiopur_S-MeTfrase_Se/Te_detox"/>
</dbReference>
<dbReference type="PANTHER" id="PTHR10259:SF11">
    <property type="entry name" value="THIOPURINE S-METHYLTRANSFERASE"/>
    <property type="match status" value="1"/>
</dbReference>
<dbReference type="InterPro" id="IPR025835">
    <property type="entry name" value="Thiopurine_S-MeTrfase"/>
</dbReference>
<comment type="similarity">
    <text evidence="3 9">Belongs to the class I-like SAM-binding methyltransferase superfamily. TPMT family.</text>
</comment>
<evidence type="ECO:0000256" key="3">
    <source>
        <dbReference type="ARBA" id="ARBA00008145"/>
    </source>
</evidence>
<keyword evidence="11" id="KW-1185">Reference proteome</keyword>
<feature type="binding site" evidence="9">
    <location>
        <position position="12"/>
    </location>
    <ligand>
        <name>S-adenosyl-L-methionine</name>
        <dbReference type="ChEBI" id="CHEBI:59789"/>
    </ligand>
</feature>
<keyword evidence="7 9" id="KW-0808">Transferase</keyword>
<evidence type="ECO:0000256" key="7">
    <source>
        <dbReference type="ARBA" id="ARBA00022679"/>
    </source>
</evidence>
<evidence type="ECO:0000313" key="11">
    <source>
        <dbReference type="Proteomes" id="UP000055035"/>
    </source>
</evidence>